<evidence type="ECO:0000313" key="3">
    <source>
        <dbReference type="Proteomes" id="UP000235746"/>
    </source>
</evidence>
<dbReference type="AlphaFoldDB" id="A0A2N7IIG4"/>
<accession>A0A2N7IIG4</accession>
<dbReference type="Proteomes" id="UP000235746">
    <property type="component" value="Unassembled WGS sequence"/>
</dbReference>
<keyword evidence="1" id="KW-0472">Membrane</keyword>
<gene>
    <name evidence="2" type="ORF">BCT74_19005</name>
</gene>
<organism evidence="2 3">
    <name type="scientific">Vibrio lentus</name>
    <dbReference type="NCBI Taxonomy" id="136468"/>
    <lineage>
        <taxon>Bacteria</taxon>
        <taxon>Pseudomonadati</taxon>
        <taxon>Pseudomonadota</taxon>
        <taxon>Gammaproteobacteria</taxon>
        <taxon>Vibrionales</taxon>
        <taxon>Vibrionaceae</taxon>
        <taxon>Vibrio</taxon>
    </lineage>
</organism>
<evidence type="ECO:0000313" key="2">
    <source>
        <dbReference type="EMBL" id="PML57357.1"/>
    </source>
</evidence>
<dbReference type="EMBL" id="MCYL01000011">
    <property type="protein sequence ID" value="PML57357.1"/>
    <property type="molecule type" value="Genomic_DNA"/>
</dbReference>
<keyword evidence="1" id="KW-0812">Transmembrane</keyword>
<name>A0A2N7IIG4_9VIBR</name>
<reference evidence="3" key="1">
    <citation type="submission" date="2016-07" db="EMBL/GenBank/DDBJ databases">
        <title>Nontailed viruses are major unrecognized killers of bacteria in the ocean.</title>
        <authorList>
            <person name="Kauffman K."/>
            <person name="Hussain F."/>
            <person name="Yang J."/>
            <person name="Arevalo P."/>
            <person name="Brown J."/>
            <person name="Cutler M."/>
            <person name="Kelly L."/>
            <person name="Polz M.F."/>
        </authorList>
    </citation>
    <scope>NUCLEOTIDE SEQUENCE [LARGE SCALE GENOMIC DNA]</scope>
    <source>
        <strain evidence="3">10N.261.51.B8</strain>
    </source>
</reference>
<feature type="transmembrane region" description="Helical" evidence="1">
    <location>
        <begin position="12"/>
        <end position="29"/>
    </location>
</feature>
<keyword evidence="1" id="KW-1133">Transmembrane helix</keyword>
<sequence length="130" mass="14918">MRKYFNKYVSELTYILLGFYLFAVVYSFANDKGKPVIEILNSLGVFLSSGGAIVAFITLLNVIMTKRTAQEDSEVEFSNYILLILDRQSRFLKMVLDDITLQEDNYKFSSTTDRALGLRVAEFDESLMRV</sequence>
<evidence type="ECO:0000256" key="1">
    <source>
        <dbReference type="SAM" id="Phobius"/>
    </source>
</evidence>
<comment type="caution">
    <text evidence="2">The sequence shown here is derived from an EMBL/GenBank/DDBJ whole genome shotgun (WGS) entry which is preliminary data.</text>
</comment>
<proteinExistence type="predicted"/>
<protein>
    <submittedName>
        <fullName evidence="2">Uncharacterized protein</fullName>
    </submittedName>
</protein>
<feature type="transmembrane region" description="Helical" evidence="1">
    <location>
        <begin position="41"/>
        <end position="63"/>
    </location>
</feature>